<accession>A0A2Z4Y904</accession>
<dbReference type="SUPFAM" id="SSF53067">
    <property type="entry name" value="Actin-like ATPase domain"/>
    <property type="match status" value="1"/>
</dbReference>
<dbReference type="GO" id="GO:0006749">
    <property type="term" value="P:glutathione metabolic process"/>
    <property type="evidence" value="ECO:0007669"/>
    <property type="project" value="TreeGrafter"/>
</dbReference>
<dbReference type="Proteomes" id="UP000262583">
    <property type="component" value="Chromosome"/>
</dbReference>
<evidence type="ECO:0000313" key="3">
    <source>
        <dbReference type="EMBL" id="AXA37308.1"/>
    </source>
</evidence>
<evidence type="ECO:0000313" key="4">
    <source>
        <dbReference type="Proteomes" id="UP000262583"/>
    </source>
</evidence>
<protein>
    <submittedName>
        <fullName evidence="3">N-methylhydantoinase A</fullName>
    </submittedName>
</protein>
<dbReference type="InterPro" id="IPR045079">
    <property type="entry name" value="Oxoprolinase-like"/>
</dbReference>
<dbReference type="PANTHER" id="PTHR11365">
    <property type="entry name" value="5-OXOPROLINASE RELATED"/>
    <property type="match status" value="1"/>
</dbReference>
<gene>
    <name evidence="3" type="ORF">BRCON_2566</name>
</gene>
<feature type="domain" description="Hydantoinase/oxoprolinase N-terminal" evidence="2">
    <location>
        <begin position="11"/>
        <end position="180"/>
    </location>
</feature>
<dbReference type="Pfam" id="PF01968">
    <property type="entry name" value="Hydantoinase_A"/>
    <property type="match status" value="1"/>
</dbReference>
<dbReference type="EMBL" id="CP030759">
    <property type="protein sequence ID" value="AXA37308.1"/>
    <property type="molecule type" value="Genomic_DNA"/>
</dbReference>
<dbReference type="InterPro" id="IPR002821">
    <property type="entry name" value="Hydantoinase_A"/>
</dbReference>
<name>A0A2Z4Y904_SUMC1</name>
<evidence type="ECO:0000259" key="2">
    <source>
        <dbReference type="Pfam" id="PF05378"/>
    </source>
</evidence>
<dbReference type="InterPro" id="IPR043129">
    <property type="entry name" value="ATPase_NBD"/>
</dbReference>
<proteinExistence type="predicted"/>
<dbReference type="GO" id="GO:0017168">
    <property type="term" value="F:5-oxoprolinase (ATP-hydrolyzing) activity"/>
    <property type="evidence" value="ECO:0007669"/>
    <property type="project" value="TreeGrafter"/>
</dbReference>
<feature type="domain" description="Hydantoinase A/oxoprolinase" evidence="1">
    <location>
        <begin position="200"/>
        <end position="506"/>
    </location>
</feature>
<dbReference type="InterPro" id="IPR008040">
    <property type="entry name" value="Hydant_A_N"/>
</dbReference>
<dbReference type="GO" id="GO:0005829">
    <property type="term" value="C:cytosol"/>
    <property type="evidence" value="ECO:0007669"/>
    <property type="project" value="TreeGrafter"/>
</dbReference>
<dbReference type="AlphaFoldDB" id="A0A2Z4Y904"/>
<sequence>MTQASSTRRIRIGIDVGGTFTHAVAIDAATLEIVATVKVPTTHRHPRGVAAGIVESLFKLLEEGKIQSDEIVLIAHSTTQATNALLEGDVAPVGIVGMAGGMGKRRARSQTRIGDIELAPNRFLHTFHTFIDVTDGLREEQIRQAVDELLAQGAKVIVASAAFSVEDPQYEEMVVRHCNERGILVTAACHISQLYGLKARTRTAVINASMLPKMLETADMTEASVREAGIKAPLMIMRSDGGIMDIAEMRRRPILTMLSGPAAGVAAALMYARITDGIFLEVGGTSTDISAIRNGKSLVKSAVVGGHRLYLRTLDVRTVGVAGGSLPRASDHHIEDVGPRSAHIAGVEYSAFQKDLSGELKVERFQPLPGDPDDYLRIRTEDGRLVSVTPTCASNFLGLVPEGDAAHGNREPITAAMAALCRFVRRDAQGLAEELLEKATVKVRRVVEEMIEDYELDPQLLTLSGGGGGASAIVPFTAKRMGLPFEIAPNSAVISAIGVALALVRDSIEKTVINPTEKDILQIRREAEEAVVRMGADPQSVEVEIEIDAQKNILRASATGTTELRTRDLAKAALGEEELEQRVRKSVRGEIEHVEQVASVGGLLVYHVKTVQPMLAGLVKRRTNQVRVIDREGIIRLQLRRGDTMTGTKQSVLSHLREFIEKHTTYGDAGREFPDLFLLFRGRILDLSGLINLEQIQSLAQVELASVGDNEPLAAILKF</sequence>
<reference evidence="3 4" key="1">
    <citation type="submission" date="2018-05" db="EMBL/GenBank/DDBJ databases">
        <title>A metagenomic window into the 2 km-deep terrestrial subsurface aquifer revealed taxonomically and functionally diverse microbial community comprising novel uncultured bacterial lineages.</title>
        <authorList>
            <person name="Kadnikov V.V."/>
            <person name="Mardanov A.V."/>
            <person name="Beletsky A.V."/>
            <person name="Banks D."/>
            <person name="Pimenov N.V."/>
            <person name="Frank Y.A."/>
            <person name="Karnachuk O.V."/>
            <person name="Ravin N.V."/>
        </authorList>
    </citation>
    <scope>NUCLEOTIDE SEQUENCE [LARGE SCALE GENOMIC DNA]</scope>
    <source>
        <strain evidence="3">BY</strain>
    </source>
</reference>
<organism evidence="3 4">
    <name type="scientific">Sumerlaea chitinivorans</name>
    <dbReference type="NCBI Taxonomy" id="2250252"/>
    <lineage>
        <taxon>Bacteria</taxon>
        <taxon>Candidatus Sumerlaeota</taxon>
        <taxon>Candidatus Sumerlaeia</taxon>
        <taxon>Candidatus Sumerlaeales</taxon>
        <taxon>Candidatus Sumerlaeaceae</taxon>
        <taxon>Candidatus Sumerlaea</taxon>
    </lineage>
</organism>
<dbReference type="Pfam" id="PF05378">
    <property type="entry name" value="Hydant_A_N"/>
    <property type="match status" value="1"/>
</dbReference>
<dbReference type="Gene3D" id="3.30.420.40">
    <property type="match status" value="1"/>
</dbReference>
<dbReference type="PANTHER" id="PTHR11365:SF23">
    <property type="entry name" value="HYPOTHETICAL 5-OXOPROLINASE (EUROFUNG)-RELATED"/>
    <property type="match status" value="1"/>
</dbReference>
<evidence type="ECO:0000259" key="1">
    <source>
        <dbReference type="Pfam" id="PF01968"/>
    </source>
</evidence>
<dbReference type="KEGG" id="schv:BRCON_2566"/>